<dbReference type="Proteomes" id="UP001479520">
    <property type="component" value="Plasmid unnamed1"/>
</dbReference>
<name>A0ABZ2XMH8_9RHOO</name>
<dbReference type="InterPro" id="IPR052344">
    <property type="entry name" value="Transposase-related"/>
</dbReference>
<dbReference type="RefSeq" id="WP_341744759.1">
    <property type="nucleotide sequence ID" value="NZ_CP151407.1"/>
</dbReference>
<evidence type="ECO:0000259" key="2">
    <source>
        <dbReference type="Pfam" id="PF13005"/>
    </source>
</evidence>
<evidence type="ECO:0000259" key="1">
    <source>
        <dbReference type="Pfam" id="PF03050"/>
    </source>
</evidence>
<gene>
    <name evidence="5" type="ORF">AADV58_16865</name>
</gene>
<evidence type="ECO:0000313" key="6">
    <source>
        <dbReference type="Proteomes" id="UP001479520"/>
    </source>
</evidence>
<geneLocation type="plasmid" evidence="5 6">
    <name>unnamed1</name>
</geneLocation>
<evidence type="ECO:0000313" key="5">
    <source>
        <dbReference type="EMBL" id="WZJ23428.1"/>
    </source>
</evidence>
<feature type="domain" description="Transposase IS66 central" evidence="1">
    <location>
        <begin position="162"/>
        <end position="446"/>
    </location>
</feature>
<dbReference type="Pfam" id="PF13005">
    <property type="entry name" value="zf-IS66"/>
    <property type="match status" value="1"/>
</dbReference>
<sequence length="505" mass="55653">MNSAALPRDTTTLQAMVVAQQAEIEHLKLIIAKLRRMQFGQSAEKIDKMVGQLELALEELETGKAERAETTEIAPVEEAPGKPVRKPLPDHLPRDTVVYPPEASCCPDCGGHLKPLGEDVSEVLDYVPASFRVIRHVRPKLACGRCDTIVQAPAASRPIARGRAGSGLLAHVLVAKYCDHLPLYRQSGIYAREGVDLERSTLADWVGQCSALLRPLVERLRQHVLTGEKLHADDTPVPVLAPGEGKTKTGRLWTYVRDDRPAGNETPPAVWFAYSPNRKGEHPQTHLKSFKGILQADAFAGFNALYAKGDIQEAACWAHARRKFFEIHQAQGSPIAAEALKRIAALYAIESEVRGQPPDLRRKGREPAKPLLDEFHAWLLDTRRQLSKKSGLAEAIGYALNHWQALIRYASDGRIEIDNNTAERALRTVALGRKNFLFAGSDAGGDRAAAIYSLIGSAKLNGLDPEAYLRFVIARIADYRINELDDLLPWRVAEQIAKTELAVAA</sequence>
<dbReference type="InterPro" id="IPR039552">
    <property type="entry name" value="IS66_C"/>
</dbReference>
<proteinExistence type="predicted"/>
<dbReference type="EMBL" id="CP151407">
    <property type="protein sequence ID" value="WZJ23428.1"/>
    <property type="molecule type" value="Genomic_DNA"/>
</dbReference>
<dbReference type="Pfam" id="PF13817">
    <property type="entry name" value="DDE_Tnp_IS66_C"/>
    <property type="match status" value="1"/>
</dbReference>
<feature type="domain" description="Transposase IS66 zinc-finger binding" evidence="2">
    <location>
        <begin position="104"/>
        <end position="147"/>
    </location>
</feature>
<evidence type="ECO:0000259" key="4">
    <source>
        <dbReference type="Pfam" id="PF13817"/>
    </source>
</evidence>
<dbReference type="InterPro" id="IPR024474">
    <property type="entry name" value="Znf_dom_IS66"/>
</dbReference>
<dbReference type="InterPro" id="IPR024463">
    <property type="entry name" value="Transposase_TnpC_homeodom"/>
</dbReference>
<protein>
    <submittedName>
        <fullName evidence="5">IS66 family transposase</fullName>
    </submittedName>
</protein>
<dbReference type="InterPro" id="IPR004291">
    <property type="entry name" value="Transposase_IS66_central"/>
</dbReference>
<keyword evidence="5" id="KW-0614">Plasmid</keyword>
<accession>A0ABZ2XMH8</accession>
<keyword evidence="6" id="KW-1185">Reference proteome</keyword>
<evidence type="ECO:0000259" key="3">
    <source>
        <dbReference type="Pfam" id="PF13007"/>
    </source>
</evidence>
<dbReference type="PANTHER" id="PTHR33678:SF1">
    <property type="entry name" value="BLL1576 PROTEIN"/>
    <property type="match status" value="1"/>
</dbReference>
<dbReference type="Pfam" id="PF13007">
    <property type="entry name" value="LZ_Tnp_IS66"/>
    <property type="match status" value="1"/>
</dbReference>
<dbReference type="Pfam" id="PF03050">
    <property type="entry name" value="DDE_Tnp_IS66"/>
    <property type="match status" value="1"/>
</dbReference>
<organism evidence="5 6">
    <name type="scientific">Azonexus hydrophilus</name>
    <dbReference type="NCBI Taxonomy" id="418702"/>
    <lineage>
        <taxon>Bacteria</taxon>
        <taxon>Pseudomonadati</taxon>
        <taxon>Pseudomonadota</taxon>
        <taxon>Betaproteobacteria</taxon>
        <taxon>Rhodocyclales</taxon>
        <taxon>Azonexaceae</taxon>
        <taxon>Azonexus</taxon>
    </lineage>
</organism>
<feature type="domain" description="Transposase IS66 C-terminal" evidence="4">
    <location>
        <begin position="453"/>
        <end position="490"/>
    </location>
</feature>
<feature type="domain" description="Transposase TnpC homeodomain" evidence="3">
    <location>
        <begin position="26"/>
        <end position="97"/>
    </location>
</feature>
<dbReference type="NCBIfam" id="NF033517">
    <property type="entry name" value="transpos_IS66"/>
    <property type="match status" value="1"/>
</dbReference>
<reference evidence="5 6" key="1">
    <citation type="submission" date="2024-04" db="EMBL/GenBank/DDBJ databases">
        <title>Dissimilatory iodate-reducing microorganisms contribute to the enrichment of iodine in groundwater.</title>
        <authorList>
            <person name="Jiang Z."/>
        </authorList>
    </citation>
    <scope>NUCLEOTIDE SEQUENCE [LARGE SCALE GENOMIC DNA]</scope>
    <source>
        <strain evidence="5 6">NCP973</strain>
        <plasmid evidence="5 6">unnamed1</plasmid>
    </source>
</reference>
<dbReference type="PANTHER" id="PTHR33678">
    <property type="entry name" value="BLL1576 PROTEIN"/>
    <property type="match status" value="1"/>
</dbReference>